<evidence type="ECO:0000256" key="2">
    <source>
        <dbReference type="SAM" id="SignalP"/>
    </source>
</evidence>
<feature type="signal peptide" evidence="2">
    <location>
        <begin position="1"/>
        <end position="18"/>
    </location>
</feature>
<gene>
    <name evidence="4" type="ORF">RSOLAG22IIIB_11435</name>
</gene>
<keyword evidence="1" id="KW-1133">Transmembrane helix</keyword>
<sequence length="1549" mass="173537">MRLLGALGLATLVTFALGADSDKECSSLEVRREWRTFSKAERKAWIDAQNCLNKKPSNGKLKLEVDTNSYNNPAFRIAPYPVRHYTVLQSYPKRRRPDDRTCLPKSLEMPRRQVDSPGILEDFEDFAETPLDMSVVHLMWSLFLNGSMLAAGIKEPAEQGAVSLFHNDIPAPTLGDALNTGRATNIAQDEFDEYGAEAEPGARVWKTFVKEADKFDIEQVDGWNSSLDVTLIFAALFTSICTAFAIESSKSLKADPAETSAQQLNQIASILLIIANISNRPQLNSTEIISPIALKPFSPRPVDLCVNALWFFSLILSAAVALISMLAKEWCYLFISGRVGDPWTRAKRRQQRWKGIKTWKMEQVIMVLPSFIHLSFVSFAIALCIYLGDLNQWVAIPATLVTLGAIFVYTGSTLLYLFDTICPYSTSISKLIQQLKGSAKNPESNSQETDLIAVEALAWLIETSEDPNSVDVALQAIAGVAHNNAYRELLKGAETMISRRLMALEPFSGTYSQVLNLYTRGQSFFRSPMRRKEDLEPLGEEVKQNANWGPGLQVLQDKIRNLRDMINGEIFAYVKSPLNVIFSAPAGIQGALWIGSTAPSYCSRSLQSGMQFQTQKQLDFAMELLEEFRDGSVRMGSKELHYMMTGVAVLLCSLLVECSADIGARYVMRLLRTAHRANGGQRQLPLEYLSLPLVVYALSQRDYPGWTQPPPLSPTSRAERAIEIITHYVCHRERLGQVSPFMINLALLELISNPEGYKLDGTDIVAISEAFNPTVNDQTHIHTFPEHPLQDSLFGWAKGVEKFIPTESDGPLSKDAVTITCLTMLDRTRMNQSAENPPLGEVYAFVIECVLTLPFTGTEADGLNAALNLMEKFHDSAYPGRIQNLMPNLAQSLDKRGIFARLRRATDSEVTKDDVNFVIKLFSIGQAWFLIDLAIESKMTDSEDWKRCLSSFIYESLWNSPDQLTRRLGECRSTLAKKYRAMWANYATERHKYFNILLDLISSTPTSPLITDTQLPSPPSVPSRGLQMKVRHLRDIINREITAYADSSSNQIFISTPDNLALRIGNTAASHYLRYLKHGTRVQTQELFDSAVELLKSYRNQTVHLNEQEVQYLMMGATMLLSSLLIECPMDIGAQYVMRLLRITEKVKSSQKPLPFSYLSLPLVVYALARHDYPVWDESPPYHLPSRDERAIDVITYYYSHPSELDHISSTMANFGLLELLSEPKYNLNDADFKTISEAFNPGDRANQARIYTLPLLSNTDIYSRSLKGIVRLISDSQRHVLGDVDTKGVAIACLTVLSCAWLDLWKGDASISLGELYAFAIECVLKLSSYASDVEARGQNAALDLMQEFHDHEHPERIQDLMPNLARWLNERNLFAKLKEAATGQGTSGEMTDVRSLFATGQAWSLIDRVIKLGVGNREDWKKSLGTFVGSESLSDLGKLEEQRNNLAEQYQKAWDGDVWRHPYLGYLYGAISSAGVDSSSTTTRPSLGLVPMPQNEPKGPAPAESLLEAFRPTVQLGKTPPRREPSELDAFEPMAWGDNTQLDERWV</sequence>
<keyword evidence="1" id="KW-0812">Transmembrane</keyword>
<dbReference type="EMBL" id="CYGV01001484">
    <property type="protein sequence ID" value="CUA74721.1"/>
    <property type="molecule type" value="Genomic_DNA"/>
</dbReference>
<protein>
    <recommendedName>
        <fullName evidence="3">DUF6535 domain-containing protein</fullName>
    </recommendedName>
</protein>
<dbReference type="Proteomes" id="UP000044841">
    <property type="component" value="Unassembled WGS sequence"/>
</dbReference>
<feature type="transmembrane region" description="Helical" evidence="1">
    <location>
        <begin position="308"/>
        <end position="327"/>
    </location>
</feature>
<reference evidence="4 5" key="1">
    <citation type="submission" date="2015-07" db="EMBL/GenBank/DDBJ databases">
        <authorList>
            <person name="Noorani M."/>
        </authorList>
    </citation>
    <scope>NUCLEOTIDE SEQUENCE [LARGE SCALE GENOMIC DNA]</scope>
    <source>
        <strain evidence="4">BBA 69670</strain>
    </source>
</reference>
<dbReference type="Pfam" id="PF20153">
    <property type="entry name" value="DUF6535"/>
    <property type="match status" value="1"/>
</dbReference>
<dbReference type="InterPro" id="IPR045338">
    <property type="entry name" value="DUF6535"/>
</dbReference>
<feature type="transmembrane region" description="Helical" evidence="1">
    <location>
        <begin position="394"/>
        <end position="418"/>
    </location>
</feature>
<dbReference type="SUPFAM" id="SSF48056">
    <property type="entry name" value="Di-copper centre-containing domain"/>
    <property type="match status" value="1"/>
</dbReference>
<feature type="chain" id="PRO_5005502855" description="DUF6535 domain-containing protein" evidence="2">
    <location>
        <begin position="19"/>
        <end position="1549"/>
    </location>
</feature>
<organism evidence="4 5">
    <name type="scientific">Rhizoctonia solani</name>
    <dbReference type="NCBI Taxonomy" id="456999"/>
    <lineage>
        <taxon>Eukaryota</taxon>
        <taxon>Fungi</taxon>
        <taxon>Dikarya</taxon>
        <taxon>Basidiomycota</taxon>
        <taxon>Agaricomycotina</taxon>
        <taxon>Agaricomycetes</taxon>
        <taxon>Cantharellales</taxon>
        <taxon>Ceratobasidiaceae</taxon>
        <taxon>Rhizoctonia</taxon>
    </lineage>
</organism>
<proteinExistence type="predicted"/>
<evidence type="ECO:0000313" key="5">
    <source>
        <dbReference type="Proteomes" id="UP000044841"/>
    </source>
</evidence>
<keyword evidence="1" id="KW-0472">Membrane</keyword>
<evidence type="ECO:0000313" key="4">
    <source>
        <dbReference type="EMBL" id="CUA74721.1"/>
    </source>
</evidence>
<keyword evidence="2" id="KW-0732">Signal</keyword>
<dbReference type="InterPro" id="IPR008922">
    <property type="entry name" value="Di-copper_centre_dom_sf"/>
</dbReference>
<dbReference type="Gene3D" id="1.10.1280.10">
    <property type="entry name" value="Di-copper center containing domain from catechol oxidase"/>
    <property type="match status" value="1"/>
</dbReference>
<name>A0A0K6G8C3_9AGAM</name>
<feature type="domain" description="DUF6535" evidence="3">
    <location>
        <begin position="205"/>
        <end position="387"/>
    </location>
</feature>
<accession>A0A0K6G8C3</accession>
<evidence type="ECO:0000256" key="1">
    <source>
        <dbReference type="SAM" id="Phobius"/>
    </source>
</evidence>
<feature type="transmembrane region" description="Helical" evidence="1">
    <location>
        <begin position="364"/>
        <end position="388"/>
    </location>
</feature>
<feature type="transmembrane region" description="Helical" evidence="1">
    <location>
        <begin position="639"/>
        <end position="656"/>
    </location>
</feature>
<keyword evidence="5" id="KW-1185">Reference proteome</keyword>
<evidence type="ECO:0000259" key="3">
    <source>
        <dbReference type="Pfam" id="PF20153"/>
    </source>
</evidence>